<sequence length="132" mass="13918">MFFRGAGVLDIDDCLHRLMALQGVHGASLIDFPSGSVIGAAGRGPGSRDDTPADAVGMIHATMQTAAFATVGQPAHVEDIVITAGNGYHVMRLLSTEVEARLVLYVWLDRAVGNLVMAQRQLSVIAAQFSAN</sequence>
<protein>
    <submittedName>
        <fullName evidence="1">Uncharacterized protein</fullName>
    </submittedName>
</protein>
<gene>
    <name evidence="1" type="ORF">Cco03nite_74850</name>
</gene>
<proteinExistence type="predicted"/>
<name>A0A8J3LDN6_9ACTN</name>
<dbReference type="AlphaFoldDB" id="A0A8J3LDN6"/>
<accession>A0A8J3LDN6</accession>
<dbReference type="Proteomes" id="UP000630887">
    <property type="component" value="Unassembled WGS sequence"/>
</dbReference>
<evidence type="ECO:0000313" key="1">
    <source>
        <dbReference type="EMBL" id="GIG10785.1"/>
    </source>
</evidence>
<dbReference type="EMBL" id="BONI01000101">
    <property type="protein sequence ID" value="GIG10785.1"/>
    <property type="molecule type" value="Genomic_DNA"/>
</dbReference>
<reference evidence="1 2" key="1">
    <citation type="submission" date="2021-01" db="EMBL/GenBank/DDBJ databases">
        <title>Whole genome shotgun sequence of Catellatospora coxensis NBRC 107359.</title>
        <authorList>
            <person name="Komaki H."/>
            <person name="Tamura T."/>
        </authorList>
    </citation>
    <scope>NUCLEOTIDE SEQUENCE [LARGE SCALE GENOMIC DNA]</scope>
    <source>
        <strain evidence="1 2">NBRC 107359</strain>
    </source>
</reference>
<comment type="caution">
    <text evidence="1">The sequence shown here is derived from an EMBL/GenBank/DDBJ whole genome shotgun (WGS) entry which is preliminary data.</text>
</comment>
<organism evidence="1 2">
    <name type="scientific">Catellatospora coxensis</name>
    <dbReference type="NCBI Taxonomy" id="310354"/>
    <lineage>
        <taxon>Bacteria</taxon>
        <taxon>Bacillati</taxon>
        <taxon>Actinomycetota</taxon>
        <taxon>Actinomycetes</taxon>
        <taxon>Micromonosporales</taxon>
        <taxon>Micromonosporaceae</taxon>
        <taxon>Catellatospora</taxon>
    </lineage>
</organism>
<evidence type="ECO:0000313" key="2">
    <source>
        <dbReference type="Proteomes" id="UP000630887"/>
    </source>
</evidence>
<keyword evidence="2" id="KW-1185">Reference proteome</keyword>